<dbReference type="Proteomes" id="UP000218702">
    <property type="component" value="Chromosome"/>
</dbReference>
<evidence type="ECO:0000313" key="1">
    <source>
        <dbReference type="EMBL" id="BAZ85624.1"/>
    </source>
</evidence>
<dbReference type="EMBL" id="AP018316">
    <property type="protein sequence ID" value="BAZ85624.1"/>
    <property type="molecule type" value="Genomic_DNA"/>
</dbReference>
<organism evidence="1 2">
    <name type="scientific">Dolichospermum compactum NIES-806</name>
    <dbReference type="NCBI Taxonomy" id="1973481"/>
    <lineage>
        <taxon>Bacteria</taxon>
        <taxon>Bacillati</taxon>
        <taxon>Cyanobacteriota</taxon>
        <taxon>Cyanophyceae</taxon>
        <taxon>Nostocales</taxon>
        <taxon>Aphanizomenonaceae</taxon>
        <taxon>Dolichospermum</taxon>
        <taxon>Dolichospermum compactum</taxon>
    </lineage>
</organism>
<gene>
    <name evidence="1" type="ORF">NIES806_18280</name>
</gene>
<accession>A0A1Z4V2F9</accession>
<protein>
    <submittedName>
        <fullName evidence="1">IS1 transposase</fullName>
    </submittedName>
</protein>
<proteinExistence type="predicted"/>
<evidence type="ECO:0000313" key="2">
    <source>
        <dbReference type="Proteomes" id="UP000218702"/>
    </source>
</evidence>
<keyword evidence="2" id="KW-1185">Reference proteome</keyword>
<dbReference type="KEGG" id="dcm:NIES806_18280"/>
<reference evidence="1 2" key="1">
    <citation type="submission" date="2017-06" db="EMBL/GenBank/DDBJ databases">
        <title>Genome sequencing of cyanobaciteial culture collection at National Institute for Environmental Studies (NIES).</title>
        <authorList>
            <person name="Hirose Y."/>
            <person name="Shimura Y."/>
            <person name="Fujisawa T."/>
            <person name="Nakamura Y."/>
            <person name="Kawachi M."/>
        </authorList>
    </citation>
    <scope>NUCLEOTIDE SEQUENCE [LARGE SCALE GENOMIC DNA]</scope>
    <source>
        <strain evidence="1 2">NIES-806</strain>
    </source>
</reference>
<sequence>MVIKKPDINNTPQNLILPCYSKSEEMLRYSIQLLIHYLKFADVPTPYSNNTNYCLV</sequence>
<name>A0A1Z4V2F9_9CYAN</name>
<dbReference type="AlphaFoldDB" id="A0A1Z4V2F9"/>